<organism evidence="2 3">
    <name type="scientific">Thermogemmatispora tikiterensis</name>
    <dbReference type="NCBI Taxonomy" id="1825093"/>
    <lineage>
        <taxon>Bacteria</taxon>
        <taxon>Bacillati</taxon>
        <taxon>Chloroflexota</taxon>
        <taxon>Ktedonobacteria</taxon>
        <taxon>Thermogemmatisporales</taxon>
        <taxon>Thermogemmatisporaceae</taxon>
        <taxon>Thermogemmatispora</taxon>
    </lineage>
</organism>
<name>A0A328VDS9_9CHLR</name>
<protein>
    <submittedName>
        <fullName evidence="2">Uncharacterized protein</fullName>
    </submittedName>
</protein>
<feature type="compositionally biased region" description="Polar residues" evidence="1">
    <location>
        <begin position="116"/>
        <end position="129"/>
    </location>
</feature>
<dbReference type="Proteomes" id="UP000248706">
    <property type="component" value="Unassembled WGS sequence"/>
</dbReference>
<evidence type="ECO:0000313" key="3">
    <source>
        <dbReference type="Proteomes" id="UP000248706"/>
    </source>
</evidence>
<evidence type="ECO:0000256" key="1">
    <source>
        <dbReference type="SAM" id="MobiDB-lite"/>
    </source>
</evidence>
<feature type="region of interest" description="Disordered" evidence="1">
    <location>
        <begin position="83"/>
        <end position="136"/>
    </location>
</feature>
<sequence length="136" mass="15140">MAWLDSTSRCGYTDSVSIYCRVLLQKDCWLAVDQPLSPARTGSLRGAFADLEEEQMTDSPLTPDPERFPLPFLLHYLEPVSEREDDLTISETPYQTGPDGPTHTDYLDDEDISGGAPTNTGQQADSSPQEDAVVWW</sequence>
<comment type="caution">
    <text evidence="2">The sequence shown here is derived from an EMBL/GenBank/DDBJ whole genome shotgun (WGS) entry which is preliminary data.</text>
</comment>
<dbReference type="EMBL" id="MCIF01000002">
    <property type="protein sequence ID" value="RAQ93900.1"/>
    <property type="molecule type" value="Genomic_DNA"/>
</dbReference>
<proteinExistence type="predicted"/>
<accession>A0A328VDS9</accession>
<reference evidence="2 3" key="1">
    <citation type="submission" date="2016-08" db="EMBL/GenBank/DDBJ databases">
        <title>Analysis of Carbohydrate Active Enzymes in Thermogemmatispora T81 Reveals Carbohydrate Degradation Ability.</title>
        <authorList>
            <person name="Tomazini A."/>
            <person name="Lal S."/>
            <person name="Stott M."/>
            <person name="Henrissat B."/>
            <person name="Polikarpov I."/>
            <person name="Sparling R."/>
            <person name="Levin D.B."/>
        </authorList>
    </citation>
    <scope>NUCLEOTIDE SEQUENCE [LARGE SCALE GENOMIC DNA]</scope>
    <source>
        <strain evidence="2 3">T81</strain>
    </source>
</reference>
<evidence type="ECO:0000313" key="2">
    <source>
        <dbReference type="EMBL" id="RAQ93900.1"/>
    </source>
</evidence>
<keyword evidence="3" id="KW-1185">Reference proteome</keyword>
<dbReference type="AlphaFoldDB" id="A0A328VDS9"/>
<gene>
    <name evidence="2" type="ORF">A4R35_00045</name>
</gene>